<sequence length="281" mass="32216">MSAPQLKRLSFRFLMRQVLIMTKYLIIMLMEVQRSFLYKFDFLVGLLSQGLILITTLFLWRSIYQSSALTAQIPYQQGELLQYLIIANFLALLFSFNHLLRLSQLIKSGKLTMILSRPISLLAESFAVYLGNRLIVVIALSSLIVVGQSHYSSLSPYYWFFLLVYLFTSVTMFFLLLSLISTLSFWVIQMWPLRPLLNGFYLLLGGLYFPLDLLPEPLYQFLKQSPFALAGHLLTKSLQGLLPFEELIHSIGVASLWSVVLYVSYRASLKAGLKRFEGVGH</sequence>
<feature type="transmembrane region" description="Helical" evidence="1">
    <location>
        <begin position="247"/>
        <end position="265"/>
    </location>
</feature>
<dbReference type="Proteomes" id="UP000287239">
    <property type="component" value="Unassembled WGS sequence"/>
</dbReference>
<keyword evidence="3" id="KW-1185">Reference proteome</keyword>
<protein>
    <recommendedName>
        <fullName evidence="4">ABC-2 type transporter domain-containing protein</fullName>
    </recommendedName>
</protein>
<name>A0A429ZUM0_9ENTE</name>
<gene>
    <name evidence="2" type="ORF">CBF35_01665</name>
</gene>
<feature type="transmembrane region" description="Helical" evidence="1">
    <location>
        <begin position="13"/>
        <end position="30"/>
    </location>
</feature>
<reference evidence="2 3" key="1">
    <citation type="submission" date="2017-05" db="EMBL/GenBank/DDBJ databases">
        <title>Vagococcus spp. assemblies.</title>
        <authorList>
            <person name="Gulvik C.A."/>
        </authorList>
    </citation>
    <scope>NUCLEOTIDE SEQUENCE [LARGE SCALE GENOMIC DNA]</scope>
    <source>
        <strain evidence="2 3">NCFB 2777</strain>
    </source>
</reference>
<dbReference type="PANTHER" id="PTHR36832">
    <property type="entry name" value="SLR1174 PROTEIN-RELATED"/>
    <property type="match status" value="1"/>
</dbReference>
<dbReference type="Pfam" id="PF06182">
    <property type="entry name" value="ABC2_membrane_6"/>
    <property type="match status" value="1"/>
</dbReference>
<feature type="transmembrane region" description="Helical" evidence="1">
    <location>
        <begin position="121"/>
        <end position="145"/>
    </location>
</feature>
<feature type="transmembrane region" description="Helical" evidence="1">
    <location>
        <begin position="42"/>
        <end position="60"/>
    </location>
</feature>
<feature type="transmembrane region" description="Helical" evidence="1">
    <location>
        <begin position="157"/>
        <end position="188"/>
    </location>
</feature>
<dbReference type="AlphaFoldDB" id="A0A429ZUM0"/>
<evidence type="ECO:0000313" key="2">
    <source>
        <dbReference type="EMBL" id="RST97401.1"/>
    </source>
</evidence>
<dbReference type="EMBL" id="NGJU01000002">
    <property type="protein sequence ID" value="RST97401.1"/>
    <property type="molecule type" value="Genomic_DNA"/>
</dbReference>
<keyword evidence="1" id="KW-1133">Transmembrane helix</keyword>
<evidence type="ECO:0000313" key="3">
    <source>
        <dbReference type="Proteomes" id="UP000287239"/>
    </source>
</evidence>
<organism evidence="2 3">
    <name type="scientific">Vagococcus salmoninarum</name>
    <dbReference type="NCBI Taxonomy" id="2739"/>
    <lineage>
        <taxon>Bacteria</taxon>
        <taxon>Bacillati</taxon>
        <taxon>Bacillota</taxon>
        <taxon>Bacilli</taxon>
        <taxon>Lactobacillales</taxon>
        <taxon>Enterococcaceae</taxon>
        <taxon>Vagococcus</taxon>
    </lineage>
</organism>
<dbReference type="PANTHER" id="PTHR36832:SF1">
    <property type="entry name" value="SLR1174 PROTEIN"/>
    <property type="match status" value="1"/>
</dbReference>
<feature type="transmembrane region" description="Helical" evidence="1">
    <location>
        <begin position="195"/>
        <end position="211"/>
    </location>
</feature>
<keyword evidence="1" id="KW-0812">Transmembrane</keyword>
<keyword evidence="1" id="KW-0472">Membrane</keyword>
<evidence type="ECO:0008006" key="4">
    <source>
        <dbReference type="Google" id="ProtNLM"/>
    </source>
</evidence>
<dbReference type="InterPro" id="IPR010390">
    <property type="entry name" value="ABC-2_transporter-like"/>
</dbReference>
<comment type="caution">
    <text evidence="2">The sequence shown here is derived from an EMBL/GenBank/DDBJ whole genome shotgun (WGS) entry which is preliminary data.</text>
</comment>
<dbReference type="OrthoDB" id="2027431at2"/>
<evidence type="ECO:0000256" key="1">
    <source>
        <dbReference type="SAM" id="Phobius"/>
    </source>
</evidence>
<proteinExistence type="predicted"/>
<accession>A0A429ZUM0</accession>
<feature type="transmembrane region" description="Helical" evidence="1">
    <location>
        <begin position="80"/>
        <end position="100"/>
    </location>
</feature>